<proteinExistence type="predicted"/>
<dbReference type="EMBL" id="UINC01001400">
    <property type="protein sequence ID" value="SUZ79757.1"/>
    <property type="molecule type" value="Genomic_DNA"/>
</dbReference>
<dbReference type="InterPro" id="IPR000182">
    <property type="entry name" value="GNAT_dom"/>
</dbReference>
<reference evidence="2" key="1">
    <citation type="submission" date="2018-05" db="EMBL/GenBank/DDBJ databases">
        <authorList>
            <person name="Lanie J.A."/>
            <person name="Ng W.-L."/>
            <person name="Kazmierczak K.M."/>
            <person name="Andrzejewski T.M."/>
            <person name="Davidsen T.M."/>
            <person name="Wayne K.J."/>
            <person name="Tettelin H."/>
            <person name="Glass J.I."/>
            <person name="Rusch D."/>
            <person name="Podicherti R."/>
            <person name="Tsui H.-C.T."/>
            <person name="Winkler M.E."/>
        </authorList>
    </citation>
    <scope>NUCLEOTIDE SEQUENCE</scope>
</reference>
<dbReference type="GO" id="GO:0016747">
    <property type="term" value="F:acyltransferase activity, transferring groups other than amino-acyl groups"/>
    <property type="evidence" value="ECO:0007669"/>
    <property type="project" value="InterPro"/>
</dbReference>
<evidence type="ECO:0000313" key="2">
    <source>
        <dbReference type="EMBL" id="SUZ79757.1"/>
    </source>
</evidence>
<dbReference type="Pfam" id="PF13673">
    <property type="entry name" value="Acetyltransf_10"/>
    <property type="match status" value="1"/>
</dbReference>
<accession>A0A381QPB0</accession>
<dbReference type="InterPro" id="IPR016181">
    <property type="entry name" value="Acyl_CoA_acyltransferase"/>
</dbReference>
<gene>
    <name evidence="2" type="ORF">METZ01_LOCUS32611</name>
</gene>
<feature type="domain" description="N-acetyltransferase" evidence="1">
    <location>
        <begin position="9"/>
        <end position="151"/>
    </location>
</feature>
<dbReference type="SUPFAM" id="SSF55729">
    <property type="entry name" value="Acyl-CoA N-acyltransferases (Nat)"/>
    <property type="match status" value="1"/>
</dbReference>
<organism evidence="2">
    <name type="scientific">marine metagenome</name>
    <dbReference type="NCBI Taxonomy" id="408172"/>
    <lineage>
        <taxon>unclassified sequences</taxon>
        <taxon>metagenomes</taxon>
        <taxon>ecological metagenomes</taxon>
    </lineage>
</organism>
<dbReference type="AlphaFoldDB" id="A0A381QPB0"/>
<dbReference type="PROSITE" id="PS51186">
    <property type="entry name" value="GNAT"/>
    <property type="match status" value="1"/>
</dbReference>
<sequence length="151" mass="17875">MKKIHWNNKPWEELTKEEVEEIFIIRSNVFVVEQNCVYQDIDNRDQKAIHVFGKKNKKIIAYCRAFNDGDFFKESSFGRALVDKNFRGQDLGNQLIKETIRVMKKKWQSKKIKISAQAHLSKLYQKHGFKPKGAEYLEEGIPHLAMYLNNR</sequence>
<protein>
    <recommendedName>
        <fullName evidence="1">N-acetyltransferase domain-containing protein</fullName>
    </recommendedName>
</protein>
<name>A0A381QPB0_9ZZZZ</name>
<evidence type="ECO:0000259" key="1">
    <source>
        <dbReference type="PROSITE" id="PS51186"/>
    </source>
</evidence>
<dbReference type="Gene3D" id="3.40.630.30">
    <property type="match status" value="1"/>
</dbReference>